<evidence type="ECO:0000256" key="2">
    <source>
        <dbReference type="ARBA" id="ARBA00023125"/>
    </source>
</evidence>
<keyword evidence="3" id="KW-0804">Transcription</keyword>
<dbReference type="SUPFAM" id="SSF46785">
    <property type="entry name" value="Winged helix' DNA-binding domain"/>
    <property type="match status" value="1"/>
</dbReference>
<dbReference type="InterPro" id="IPR036390">
    <property type="entry name" value="WH_DNA-bd_sf"/>
</dbReference>
<dbReference type="EMBL" id="JBHUOQ010000001">
    <property type="protein sequence ID" value="MFD2829617.1"/>
    <property type="molecule type" value="Genomic_DNA"/>
</dbReference>
<reference evidence="6" key="1">
    <citation type="journal article" date="2019" name="Int. J. Syst. Evol. Microbiol.">
        <title>The Global Catalogue of Microorganisms (GCM) 10K type strain sequencing project: providing services to taxonomists for standard genome sequencing and annotation.</title>
        <authorList>
            <consortium name="The Broad Institute Genomics Platform"/>
            <consortium name="The Broad Institute Genome Sequencing Center for Infectious Disease"/>
            <person name="Wu L."/>
            <person name="Ma J."/>
        </authorList>
    </citation>
    <scope>NUCLEOTIDE SEQUENCE [LARGE SCALE GENOMIC DNA]</scope>
    <source>
        <strain evidence="6">KCTC 33575</strain>
    </source>
</reference>
<proteinExistence type="predicted"/>
<dbReference type="PANTHER" id="PTHR42756">
    <property type="entry name" value="TRANSCRIPTIONAL REGULATOR, MARR"/>
    <property type="match status" value="1"/>
</dbReference>
<feature type="domain" description="HTH marR-type" evidence="4">
    <location>
        <begin position="1"/>
        <end position="137"/>
    </location>
</feature>
<evidence type="ECO:0000313" key="6">
    <source>
        <dbReference type="Proteomes" id="UP001597519"/>
    </source>
</evidence>
<dbReference type="InterPro" id="IPR000835">
    <property type="entry name" value="HTH_MarR-typ"/>
</dbReference>
<gene>
    <name evidence="5" type="ORF">ACFSX4_03995</name>
</gene>
<keyword evidence="6" id="KW-1185">Reference proteome</keyword>
<accession>A0ABW5WSY3</accession>
<evidence type="ECO:0000259" key="4">
    <source>
        <dbReference type="PROSITE" id="PS50995"/>
    </source>
</evidence>
<dbReference type="RefSeq" id="WP_377771771.1">
    <property type="nucleotide sequence ID" value="NZ_JBHUOQ010000001.1"/>
</dbReference>
<keyword evidence="1" id="KW-0805">Transcription regulation</keyword>
<evidence type="ECO:0000256" key="3">
    <source>
        <dbReference type="ARBA" id="ARBA00023163"/>
    </source>
</evidence>
<dbReference type="Proteomes" id="UP001597519">
    <property type="component" value="Unassembled WGS sequence"/>
</dbReference>
<comment type="caution">
    <text evidence="5">The sequence shown here is derived from an EMBL/GenBank/DDBJ whole genome shotgun (WGS) entry which is preliminary data.</text>
</comment>
<evidence type="ECO:0000256" key="1">
    <source>
        <dbReference type="ARBA" id="ARBA00023015"/>
    </source>
</evidence>
<organism evidence="5 6">
    <name type="scientific">Corticicoccus populi</name>
    <dbReference type="NCBI Taxonomy" id="1812821"/>
    <lineage>
        <taxon>Bacteria</taxon>
        <taxon>Bacillati</taxon>
        <taxon>Bacillota</taxon>
        <taxon>Bacilli</taxon>
        <taxon>Bacillales</taxon>
        <taxon>Staphylococcaceae</taxon>
        <taxon>Corticicoccus</taxon>
    </lineage>
</organism>
<dbReference type="Gene3D" id="1.10.10.10">
    <property type="entry name" value="Winged helix-like DNA-binding domain superfamily/Winged helix DNA-binding domain"/>
    <property type="match status" value="1"/>
</dbReference>
<dbReference type="InterPro" id="IPR036388">
    <property type="entry name" value="WH-like_DNA-bd_sf"/>
</dbReference>
<dbReference type="PROSITE" id="PS50995">
    <property type="entry name" value="HTH_MARR_2"/>
    <property type="match status" value="1"/>
</dbReference>
<keyword evidence="2" id="KW-0238">DNA-binding</keyword>
<name>A0ABW5WSY3_9STAP</name>
<dbReference type="Pfam" id="PF12802">
    <property type="entry name" value="MarR_2"/>
    <property type="match status" value="1"/>
</dbReference>
<evidence type="ECO:0000313" key="5">
    <source>
        <dbReference type="EMBL" id="MFD2829617.1"/>
    </source>
</evidence>
<dbReference type="SMART" id="SM00347">
    <property type="entry name" value="HTH_MARR"/>
    <property type="match status" value="1"/>
</dbReference>
<dbReference type="PRINTS" id="PR00598">
    <property type="entry name" value="HTHMARR"/>
</dbReference>
<sequence>MKKNEVDAIRAFNREYILILGILNNNMKDLDFSLTEGRVLFEINAGENIIANQLAVKLQLDRSYLNRLINRLSHLNLIEKKNSESDHRIKILNLTGKGHSVLKEINLQNEKMTEEIFSKFSQNELHDIIQTMHLITNRLL</sequence>
<protein>
    <submittedName>
        <fullName evidence="5">MarR family winged helix-turn-helix transcriptional regulator</fullName>
    </submittedName>
</protein>
<dbReference type="PANTHER" id="PTHR42756:SF1">
    <property type="entry name" value="TRANSCRIPTIONAL REPRESSOR OF EMRAB OPERON"/>
    <property type="match status" value="1"/>
</dbReference>